<feature type="region of interest" description="Disordered" evidence="1">
    <location>
        <begin position="41"/>
        <end position="106"/>
    </location>
</feature>
<feature type="domain" description="Cell morphogenesis central region" evidence="4">
    <location>
        <begin position="1643"/>
        <end position="1790"/>
    </location>
</feature>
<evidence type="ECO:0000259" key="2">
    <source>
        <dbReference type="Pfam" id="PF14222"/>
    </source>
</evidence>
<feature type="compositionally biased region" description="Polar residues" evidence="1">
    <location>
        <begin position="2218"/>
        <end position="2231"/>
    </location>
</feature>
<dbReference type="PANTHER" id="PTHR12295">
    <property type="entry name" value="FURRY-RELATED"/>
    <property type="match status" value="1"/>
</dbReference>
<evidence type="ECO:0000313" key="5">
    <source>
        <dbReference type="EMBL" id="KAH0566337.1"/>
    </source>
</evidence>
<feature type="region of interest" description="Disordered" evidence="1">
    <location>
        <begin position="2362"/>
        <end position="2414"/>
    </location>
</feature>
<dbReference type="Pfam" id="PF14228">
    <property type="entry name" value="MOR2-PAG1_mid"/>
    <property type="match status" value="3"/>
</dbReference>
<feature type="compositionally biased region" description="Basic residues" evidence="1">
    <location>
        <begin position="86"/>
        <end position="102"/>
    </location>
</feature>
<dbReference type="GO" id="GO:0030427">
    <property type="term" value="C:site of polarized growth"/>
    <property type="evidence" value="ECO:0007669"/>
    <property type="project" value="TreeGrafter"/>
</dbReference>
<feature type="domain" description="Cell morphogenesis protein C-terminal" evidence="3">
    <location>
        <begin position="1838"/>
        <end position="2088"/>
    </location>
</feature>
<gene>
    <name evidence="5" type="ORF">GP486_000273</name>
</gene>
<keyword evidence="6" id="KW-1185">Reference proteome</keyword>
<feature type="domain" description="Cell morphogenesis central region" evidence="4">
    <location>
        <begin position="1077"/>
        <end position="1341"/>
    </location>
</feature>
<dbReference type="SUPFAM" id="SSF48371">
    <property type="entry name" value="ARM repeat"/>
    <property type="match status" value="2"/>
</dbReference>
<feature type="region of interest" description="Disordered" evidence="1">
    <location>
        <begin position="2217"/>
        <end position="2236"/>
    </location>
</feature>
<reference evidence="5" key="1">
    <citation type="submission" date="2021-03" db="EMBL/GenBank/DDBJ databases">
        <title>Comparative genomics and phylogenomic investigation of the class Geoglossomycetes provide insights into ecological specialization and systematics.</title>
        <authorList>
            <person name="Melie T."/>
            <person name="Pirro S."/>
            <person name="Miller A.N."/>
            <person name="Quandt A."/>
        </authorList>
    </citation>
    <scope>NUCLEOTIDE SEQUENCE</scope>
    <source>
        <strain evidence="5">CAQ_001_2017</strain>
    </source>
</reference>
<dbReference type="GO" id="GO:0000902">
    <property type="term" value="P:cell morphogenesis"/>
    <property type="evidence" value="ECO:0007669"/>
    <property type="project" value="InterPro"/>
</dbReference>
<feature type="compositionally biased region" description="Low complexity" evidence="1">
    <location>
        <begin position="52"/>
        <end position="63"/>
    </location>
</feature>
<dbReference type="InterPro" id="IPR016024">
    <property type="entry name" value="ARM-type_fold"/>
</dbReference>
<evidence type="ECO:0000259" key="4">
    <source>
        <dbReference type="Pfam" id="PF14228"/>
    </source>
</evidence>
<protein>
    <recommendedName>
        <fullName evidence="7">Cell morphogenesis protein</fullName>
    </recommendedName>
</protein>
<dbReference type="EMBL" id="JAGHQM010000015">
    <property type="protein sequence ID" value="KAH0566337.1"/>
    <property type="molecule type" value="Genomic_DNA"/>
</dbReference>
<accession>A0A9P8LJ86</accession>
<dbReference type="PANTHER" id="PTHR12295:SF30">
    <property type="entry name" value="PROTEIN FURRY"/>
    <property type="match status" value="1"/>
</dbReference>
<dbReference type="InterPro" id="IPR025481">
    <property type="entry name" value="Cell_Morphogen_C"/>
</dbReference>
<evidence type="ECO:0000259" key="3">
    <source>
        <dbReference type="Pfam" id="PF14225"/>
    </source>
</evidence>
<proteinExistence type="predicted"/>
<organism evidence="5 6">
    <name type="scientific">Trichoglossum hirsutum</name>
    <dbReference type="NCBI Taxonomy" id="265104"/>
    <lineage>
        <taxon>Eukaryota</taxon>
        <taxon>Fungi</taxon>
        <taxon>Dikarya</taxon>
        <taxon>Ascomycota</taxon>
        <taxon>Pezizomycotina</taxon>
        <taxon>Geoglossomycetes</taxon>
        <taxon>Geoglossales</taxon>
        <taxon>Geoglossaceae</taxon>
        <taxon>Trichoglossum</taxon>
    </lineage>
</organism>
<comment type="caution">
    <text evidence="5">The sequence shown here is derived from an EMBL/GenBank/DDBJ whole genome shotgun (WGS) entry which is preliminary data.</text>
</comment>
<name>A0A9P8LJ86_9PEZI</name>
<dbReference type="GO" id="GO:0005938">
    <property type="term" value="C:cell cortex"/>
    <property type="evidence" value="ECO:0007669"/>
    <property type="project" value="TreeGrafter"/>
</dbReference>
<dbReference type="Pfam" id="PF14225">
    <property type="entry name" value="MOR2-PAG1_C"/>
    <property type="match status" value="1"/>
</dbReference>
<dbReference type="Proteomes" id="UP000750711">
    <property type="component" value="Unassembled WGS sequence"/>
</dbReference>
<evidence type="ECO:0008006" key="7">
    <source>
        <dbReference type="Google" id="ProtNLM"/>
    </source>
</evidence>
<dbReference type="InterPro" id="IPR039867">
    <property type="entry name" value="Furry/Tao3/Mor2"/>
</dbReference>
<feature type="region of interest" description="Disordered" evidence="1">
    <location>
        <begin position="1053"/>
        <end position="1075"/>
    </location>
</feature>
<dbReference type="InterPro" id="IPR025614">
    <property type="entry name" value="Cell_morpho_N"/>
</dbReference>
<feature type="domain" description="Cell morphogenesis protein N-terminal" evidence="2">
    <location>
        <begin position="247"/>
        <end position="827"/>
    </location>
</feature>
<dbReference type="InterPro" id="IPR029473">
    <property type="entry name" value="MOR2-PAG1_mid"/>
</dbReference>
<dbReference type="Pfam" id="PF14222">
    <property type="entry name" value="MOR2-PAG1_N"/>
    <property type="match status" value="1"/>
</dbReference>
<feature type="compositionally biased region" description="Basic and acidic residues" evidence="1">
    <location>
        <begin position="2374"/>
        <end position="2388"/>
    </location>
</feature>
<sequence>MDITAKRPFPLSPEIIAAVGAGSGGASDFTVNTTQMEAPELASSLPLHSRPNGSMSSSMMGSTLSGGSGNGTVTQKKMERMQSGGKARREHGHHHTHSRHHHQTEQKTVGEYALHVLFNSFLGHAERKINQCITNPLGPEPHIEEICGPGADPSFDQLISALGHIARQKPKPLIDTLMFWRKAKSEAANAARVELNQHKGAPPAGGMLPRRNTEPMHMLSDSTSSGAVTVTPPMSLLSRQGAVAQSERQSTISIYLLCRVLIEIIGQSTLACVTPEMADKLEDIIFGQLRAADPEQLSASPLRMANWTLFGQLLGVMSDINFESVSDRFFADLERSEKDLSSKVLASKEIEGRMELVIMGMSYLRIKTYPEEDWDRSCDFMLSLGKFFVNSHGQRIKHAYCQILEKLLLPIASTARAELNVPKWRQFVDAVNSRLSQMVVKPRHWLDAFPLLSIMLCCSPSEVFSNQWMQFVLPLQSKLKDRITRGPALQAICRLVWTYVYRCPDTFNVTVKKLEDIIKLVFPAGKKSYVSTEPSVADPLIQLIRIIGFKYQDLCFRTIVFPLINSELFASGRELKVEQLEPEKMVIGIRAFLTIMADLEKGEEGRPQFPQTFARAPLTEKLPTSPLVLSPLLLSHAPSDAKVRGERLSRPVITSGFGDTAKEYYSRFCEILGKITIICDNTFGGQAVLDEKFSAQPPKTPISDTFSFGRKDDHQTLADQKQGFYDLLHVAVQALPRCLSVHIPFNSLANLLCTGTAHVQSNIATSSAQSLKSIARQAHAQQVTIGFARFIFNFDDRYSTMSDGGMLGPGHIENTLKLYVELLQIWIEEIRQKSKEAAATPIEDNTSGNRGAQLDLSGIWAYVDELESHGLFFLCSQSRRVRTFAVTVLRLITEFDAALGADNTRIIHILEGDATRVIDFNDEHLSVAERSRLQRGMRRSHSQNTLIELCGSDDSYDATLWFKVFPNLVRVSFEKCPFAVTLGREIVCARLQQMQKGVLALTESSRAQAPFDLMPNRSGARSTPTRTPPEVMIEQYKLYLIVACTTLTNTGGQQLRPLQAPQHSRKGSKSSQLSPERISSARSLFGYIIPLLSAGHSGIREAVVVALGSINVNLYKTLLESLQAAVVKCNEEARIRMHQRTASSPRRSHRTDRLRTEIAHVYKLTSHFLREENVYNDDWVLSNLVTYTKDLKILLNDAEVQNDWEYQKLRRHYCGLMEELFEGINRTKDPSRWMPFEARKSAFHLMEEWCGYSPNQNQIQQREENIKQAIVDQQKDGDRGRASAAMEIEKRSLRTAALSAMASLCGGPISITTESRSNLSFDVRRMLSWIDTIFNTPSDKMHKIGRRALKNLIVHNKSFTHLLERSIQMCYVAESPKALESFFEVVTEVLIEHPDYPLPFSSVLSAGLFTLGNEKSEIRSKSALLLRTLEERQQKSSKIQDFDISISDKTTAVYKLAQFEISKRLAKQHSELAFLVFSEFTKYFKNLDPNHQRNMVAVILPWIQTIELQLDPNGGPTAVSYMLLANLFEITIKFSNSLHNEVQALWQALATGPHAGNVQLVLDFIMSLCLDKREQNFVDFAKQIVVFLSSTPAGLKVVEFLLLRVTPKAMVQEKREPRAPPPEALKLPYLADLNLALPIGNKQAGFSLGQLSLILLVDLMVSPVQLVADSVPLILQVVLVLWDHYTPLVQDQAREMLIHLIHELVISKIEDESTIPNKKAIEDFIESVRRHEPKTVWAHDENSENDDSGNKVPRSMMHLAVQVVDIFTITFPGIKEQWGKTALNWATSCPTMLSDMLARLSNTIADDETDIQTFSMEILITLETIIGALDPADLLQYPQLFWSTCACLNTIHESEFIESLSMLQKLLDKLDLGDAGIIKELVDCLPSKWEGSFDGLQPLIYKGLRSAVSFDKSLRMMDRLILLPSNELVGDNSRLLFAILANLPRFLHSMDEEDRDKNCIECAERLASVAEAQGCTLISRAFTGFANSRYRASKDFLAQSVSAIRESYLPDWDLKILVFLMGLLTNRLPWFKLKTMQLLCVIIPDIDMRKSEIASHGPDLISPLLRLLQTEFCPKALEVLDQIMTMSGTPMDKHHLRMSMAGGSQSRAIRKEYERTQSLFGIPEDSGWSIPMPAIHSATTRANVHAVFYTCGNAEATDDQPPATSDVEFHHEDFPYGYSGFQDRTGTMMSDEGRGDGNMGELVMKLDSLDNFFDDNLAEQNQNHGSPQDGSDFSAPVDAGAQLYDQQTLPILHKSLARTASVTSFQTGFTDLRTPPPRDPGVMSPTAFTAPPVPQLRPGLQSRPLVSPNFHTSTGIEYLSDDDDDIEEEALSEEEEHTVVPGGTHESSFFLENMIRPLAQGTRLGMRRLTGGGSKEKERQRDLLRAEKNASSQIPKSPKVPDYYLHNQGQPPSN</sequence>
<evidence type="ECO:0000313" key="6">
    <source>
        <dbReference type="Proteomes" id="UP000750711"/>
    </source>
</evidence>
<evidence type="ECO:0000256" key="1">
    <source>
        <dbReference type="SAM" id="MobiDB-lite"/>
    </source>
</evidence>
<feature type="domain" description="Cell morphogenesis central region" evidence="4">
    <location>
        <begin position="1345"/>
        <end position="1609"/>
    </location>
</feature>